<dbReference type="RefSeq" id="WP_404545629.1">
    <property type="nucleotide sequence ID" value="NZ_JADIKJ010000003.1"/>
</dbReference>
<evidence type="ECO:0000259" key="6">
    <source>
        <dbReference type="Pfam" id="PF21365"/>
    </source>
</evidence>
<evidence type="ECO:0000313" key="8">
    <source>
        <dbReference type="Proteomes" id="UP001620461"/>
    </source>
</evidence>
<dbReference type="InterPro" id="IPR033403">
    <property type="entry name" value="DUF5110"/>
</dbReference>
<keyword evidence="2" id="KW-0378">Hydrolase</keyword>
<dbReference type="EMBL" id="JADIKJ010000003">
    <property type="protein sequence ID" value="MFK2899630.1"/>
    <property type="molecule type" value="Genomic_DNA"/>
</dbReference>
<name>A0ABW8JIL2_9GAMM</name>
<reference evidence="7 8" key="1">
    <citation type="submission" date="2020-10" db="EMBL/GenBank/DDBJ databases">
        <title>Phylogeny of dyella-like bacteria.</title>
        <authorList>
            <person name="Fu J."/>
        </authorList>
    </citation>
    <scope>NUCLEOTIDE SEQUENCE [LARGE SCALE GENOMIC DNA]</scope>
    <source>
        <strain evidence="7 8">JP1</strain>
    </source>
</reference>
<dbReference type="InterPro" id="IPR048395">
    <property type="entry name" value="Glyco_hydro_31_C"/>
</dbReference>
<feature type="domain" description="Glycoside hydrolase family 31 TIM barrel" evidence="4">
    <location>
        <begin position="236"/>
        <end position="349"/>
    </location>
</feature>
<evidence type="ECO:0000259" key="5">
    <source>
        <dbReference type="Pfam" id="PF17137"/>
    </source>
</evidence>
<keyword evidence="8" id="KW-1185">Reference proteome</keyword>
<dbReference type="SUPFAM" id="SSF51011">
    <property type="entry name" value="Glycosyl hydrolase domain"/>
    <property type="match status" value="1"/>
</dbReference>
<evidence type="ECO:0000256" key="3">
    <source>
        <dbReference type="SAM" id="SignalP"/>
    </source>
</evidence>
<dbReference type="PANTHER" id="PTHR43863:SF2">
    <property type="entry name" value="MALTASE-GLUCOAMYLASE"/>
    <property type="match status" value="1"/>
</dbReference>
<keyword evidence="3" id="KW-0732">Signal</keyword>
<comment type="caution">
    <text evidence="7">The sequence shown here is derived from an EMBL/GenBank/DDBJ whole genome shotgun (WGS) entry which is preliminary data.</text>
</comment>
<gene>
    <name evidence="7" type="ORF">ISP15_04715</name>
</gene>
<feature type="chain" id="PRO_5045774045" evidence="3">
    <location>
        <begin position="25"/>
        <end position="927"/>
    </location>
</feature>
<accession>A0ABW8JIL2</accession>
<proteinExistence type="inferred from homology"/>
<evidence type="ECO:0000313" key="7">
    <source>
        <dbReference type="EMBL" id="MFK2899630.1"/>
    </source>
</evidence>
<dbReference type="Pfam" id="PF01055">
    <property type="entry name" value="Glyco_hydro_31_2nd"/>
    <property type="match status" value="2"/>
</dbReference>
<evidence type="ECO:0000256" key="2">
    <source>
        <dbReference type="RuleBase" id="RU361185"/>
    </source>
</evidence>
<protein>
    <submittedName>
        <fullName evidence="7">DUF5110 domain-containing protein</fullName>
    </submittedName>
</protein>
<dbReference type="InterPro" id="IPR051816">
    <property type="entry name" value="Glycosyl_Hydrolase_31"/>
</dbReference>
<feature type="domain" description="Glycosyl hydrolase family 31 C-terminal" evidence="6">
    <location>
        <begin position="712"/>
        <end position="796"/>
    </location>
</feature>
<dbReference type="InterPro" id="IPR008979">
    <property type="entry name" value="Galactose-bd-like_sf"/>
</dbReference>
<dbReference type="Proteomes" id="UP001620461">
    <property type="component" value="Unassembled WGS sequence"/>
</dbReference>
<dbReference type="SUPFAM" id="SSF51445">
    <property type="entry name" value="(Trans)glycosidases"/>
    <property type="match status" value="1"/>
</dbReference>
<evidence type="ECO:0000259" key="4">
    <source>
        <dbReference type="Pfam" id="PF01055"/>
    </source>
</evidence>
<dbReference type="Pfam" id="PF21365">
    <property type="entry name" value="Glyco_hydro_31_3rd"/>
    <property type="match status" value="1"/>
</dbReference>
<dbReference type="Gene3D" id="2.60.120.260">
    <property type="entry name" value="Galactose-binding domain-like"/>
    <property type="match status" value="1"/>
</dbReference>
<organism evidence="7 8">
    <name type="scientific">Dyella jejuensis</name>
    <dbReference type="NCBI Taxonomy" id="1432009"/>
    <lineage>
        <taxon>Bacteria</taxon>
        <taxon>Pseudomonadati</taxon>
        <taxon>Pseudomonadota</taxon>
        <taxon>Gammaproteobacteria</taxon>
        <taxon>Lysobacterales</taxon>
        <taxon>Rhodanobacteraceae</taxon>
        <taxon>Dyella</taxon>
    </lineage>
</organism>
<dbReference type="InterPro" id="IPR000322">
    <property type="entry name" value="Glyco_hydro_31_TIM"/>
</dbReference>
<sequence length="927" mass="104501">MKCFRCTGFIACWLGFAFVPLAPAADAQAQNTSAVVAGDARFEFLTPSLVRMEYAPTGTFADAPTAVVQKRDWPAVPVHSAKENGWLVASTSAMTLRYRLNTGPFSADNLKVSWNTGGAEHAWHPGQVDTQNLGGLTYSLDHVSEANLPKGKLDLESPVNDMIPGIDIPLEPAKPGLLSRSGYAFIDDSQTPLWNAQTQWITPRAKPYGQDWYLFTYHHDYQNVFQEYAQLCGAIPMIPRYTLGTWVTDFNFEYFPDTADAHAPDFEHYNQQYLEDELSRLRQNHIPFDTLVLDFAWHNYGWQGGYDWSPLIPHPDQFLRWLHDRGIKLSLNDHPGYAGTEESILSFNDSHAPEVLKDLGRPLPPKPSFDLDVSRQWSFATDPQDQGVAQRWFAADGDNGQWKPIRTDQSWQQQGYADYHGIGWYRASILLPAKLPDALYLYLGEVGQNYRVFVNGKEVEHSHVQWPRRLTYTDIRPYAKAGQRNDIALRVVPGENGGGIFRGPVAIRDVLPPARIAFDLSNPQQADVFMRDLHRPLMQAGVSAWWVDGGGGAADMPGLNKQLWTNKVFYDYTQQVTGQRGFILSRYGDWGSERYPAFFTGDTYSQWPVLAYEVAFTARGGNVLVPYISHDIGGFHGAKIPFDLYARWIEFGTFSPILRMHSAHANPHEGNVRMPWVYGDQGIALMRKYFTLRTQLIPYVYTYTWQAHTRSMPLLRPLYLQYPELEEAYRHSHEYFFGQDMLVAPVLAASGDRTIYLPPGSWIDFFSGKHYDGGRSFTAHYAVDETPVFMREGSIVPEQEVSDYSNAKPLDTVIVNVYGSGHGSFDLYEDDGISLDYAKGGYALTSMQYATAADGSHQLVIAPSKGHFNGQLASRAYVLRIHATAKPQSVSADGKPVKTWSWDDKNTVATITLPKQSIRDSVRVSWR</sequence>
<feature type="domain" description="Glycoside hydrolase family 31 TIM barrel" evidence="4">
    <location>
        <begin position="512"/>
        <end position="702"/>
    </location>
</feature>
<dbReference type="PANTHER" id="PTHR43863">
    <property type="entry name" value="HYDROLASE, PUTATIVE (AFU_ORTHOLOGUE AFUA_1G03140)-RELATED"/>
    <property type="match status" value="1"/>
</dbReference>
<feature type="signal peptide" evidence="3">
    <location>
        <begin position="1"/>
        <end position="24"/>
    </location>
</feature>
<keyword evidence="2" id="KW-0326">Glycosidase</keyword>
<feature type="domain" description="DUF5110" evidence="5">
    <location>
        <begin position="814"/>
        <end position="883"/>
    </location>
</feature>
<dbReference type="Gene3D" id="2.60.40.1760">
    <property type="entry name" value="glycosyl hydrolase (family 31)"/>
    <property type="match status" value="1"/>
</dbReference>
<dbReference type="SUPFAM" id="SSF49785">
    <property type="entry name" value="Galactose-binding domain-like"/>
    <property type="match status" value="1"/>
</dbReference>
<comment type="similarity">
    <text evidence="1 2">Belongs to the glycosyl hydrolase 31 family.</text>
</comment>
<dbReference type="Pfam" id="PF17137">
    <property type="entry name" value="DUF5110"/>
    <property type="match status" value="1"/>
</dbReference>
<dbReference type="Gene3D" id="3.20.20.80">
    <property type="entry name" value="Glycosidases"/>
    <property type="match status" value="2"/>
</dbReference>
<dbReference type="InterPro" id="IPR017853">
    <property type="entry name" value="GH"/>
</dbReference>
<dbReference type="Gene3D" id="2.60.40.1180">
    <property type="entry name" value="Golgi alpha-mannosidase II"/>
    <property type="match status" value="2"/>
</dbReference>
<evidence type="ECO:0000256" key="1">
    <source>
        <dbReference type="ARBA" id="ARBA00007806"/>
    </source>
</evidence>
<dbReference type="InterPro" id="IPR013780">
    <property type="entry name" value="Glyco_hydro_b"/>
</dbReference>